<dbReference type="InterPro" id="IPR036837">
    <property type="entry name" value="Cation_efflux_CTD_sf"/>
</dbReference>
<feature type="transmembrane region" description="Helical" evidence="7">
    <location>
        <begin position="40"/>
        <end position="61"/>
    </location>
</feature>
<evidence type="ECO:0000256" key="2">
    <source>
        <dbReference type="ARBA" id="ARBA00008114"/>
    </source>
</evidence>
<evidence type="ECO:0000256" key="7">
    <source>
        <dbReference type="SAM" id="Phobius"/>
    </source>
</evidence>
<dbReference type="Pfam" id="PF01545">
    <property type="entry name" value="Cation_efflux"/>
    <property type="match status" value="1"/>
</dbReference>
<protein>
    <recommendedName>
        <fullName evidence="12">Cation transporter</fullName>
    </recommendedName>
</protein>
<dbReference type="InterPro" id="IPR002524">
    <property type="entry name" value="Cation_efflux"/>
</dbReference>
<dbReference type="SUPFAM" id="SSF160240">
    <property type="entry name" value="Cation efflux protein cytoplasmic domain-like"/>
    <property type="match status" value="1"/>
</dbReference>
<keyword evidence="6 7" id="KW-0472">Membrane</keyword>
<reference evidence="10 11" key="1">
    <citation type="submission" date="2014-09" db="EMBL/GenBank/DDBJ databases">
        <title>Alistipes sp. 627, sp. nov., a novel member of the family Rikenellaceae isolated from human faeces.</title>
        <authorList>
            <person name="Shkoporov A.N."/>
            <person name="Chaplin A.V."/>
            <person name="Motuzova O.V."/>
            <person name="Kafarskaia L.I."/>
            <person name="Khokhlova E.V."/>
            <person name="Efimov B.A."/>
        </authorList>
    </citation>
    <scope>NUCLEOTIDE SEQUENCE [LARGE SCALE GENOMIC DNA]</scope>
    <source>
        <strain evidence="10 11">627</strain>
    </source>
</reference>
<evidence type="ECO:0000256" key="6">
    <source>
        <dbReference type="ARBA" id="ARBA00023136"/>
    </source>
</evidence>
<keyword evidence="3" id="KW-0813">Transport</keyword>
<feature type="transmembrane region" description="Helical" evidence="7">
    <location>
        <begin position="121"/>
        <end position="141"/>
    </location>
</feature>
<dbReference type="InterPro" id="IPR050291">
    <property type="entry name" value="CDF_Transporter"/>
</dbReference>
<comment type="caution">
    <text evidence="10">The sequence shown here is derived from an EMBL/GenBank/DDBJ whole genome shotgun (WGS) entry which is preliminary data.</text>
</comment>
<evidence type="ECO:0000256" key="3">
    <source>
        <dbReference type="ARBA" id="ARBA00022448"/>
    </source>
</evidence>
<gene>
    <name evidence="10" type="ORF">LG35_04220</name>
</gene>
<comment type="similarity">
    <text evidence="2">Belongs to the cation diffusion facilitator (CDF) transporter (TC 2.A.4) family.</text>
</comment>
<dbReference type="InterPro" id="IPR058533">
    <property type="entry name" value="Cation_efflux_TM"/>
</dbReference>
<dbReference type="InterPro" id="IPR027470">
    <property type="entry name" value="Cation_efflux_CTD"/>
</dbReference>
<evidence type="ECO:0000313" key="10">
    <source>
        <dbReference type="EMBL" id="KHE42438.1"/>
    </source>
</evidence>
<dbReference type="Gene3D" id="3.30.70.1350">
    <property type="entry name" value="Cation efflux protein, cytoplasmic domain"/>
    <property type="match status" value="1"/>
</dbReference>
<evidence type="ECO:0000256" key="5">
    <source>
        <dbReference type="ARBA" id="ARBA00022989"/>
    </source>
</evidence>
<dbReference type="EMBL" id="JRGF01000004">
    <property type="protein sequence ID" value="KHE42438.1"/>
    <property type="molecule type" value="Genomic_DNA"/>
</dbReference>
<organism evidence="10 11">
    <name type="scientific">Alistipes inops</name>
    <dbReference type="NCBI Taxonomy" id="1501391"/>
    <lineage>
        <taxon>Bacteria</taxon>
        <taxon>Pseudomonadati</taxon>
        <taxon>Bacteroidota</taxon>
        <taxon>Bacteroidia</taxon>
        <taxon>Bacteroidales</taxon>
        <taxon>Rikenellaceae</taxon>
        <taxon>Alistipes</taxon>
    </lineage>
</organism>
<dbReference type="PANTHER" id="PTHR43840:SF15">
    <property type="entry name" value="MITOCHONDRIAL METAL TRANSPORTER 1-RELATED"/>
    <property type="match status" value="1"/>
</dbReference>
<feature type="transmembrane region" description="Helical" evidence="7">
    <location>
        <begin position="82"/>
        <end position="101"/>
    </location>
</feature>
<sequence length="303" mass="33160">MSETYRPNEIYRVTLTGIFVNILLSAGKLIAGILGRSGAMLADAIHSISDFATDIIVLLSVNTTPTATKEEKPRYEYGKHETVVTVLIGLALLGVAIVIFVDSAHRISSILSGTAFQRPGLIAVVAAAVSIAAKEWLYRYTLRTGRRVKSRAVIANAWHHRSDAFSSIATLLGIGAARAFGGKWVIMDPVAAIVVGALIVKISIELVIPNLGDLLEKRLPVSEEHRILEMISSISGIQDPHRLRARNLGTRIAVEMSIRLSPDMTVDASHLVTAEIEELLRREYGPETQVTVNVEPFRPIRWK</sequence>
<accession>A0ABR4YL38</accession>
<keyword evidence="5 7" id="KW-1133">Transmembrane helix</keyword>
<dbReference type="InterPro" id="IPR027469">
    <property type="entry name" value="Cation_efflux_TMD_sf"/>
</dbReference>
<evidence type="ECO:0000256" key="1">
    <source>
        <dbReference type="ARBA" id="ARBA00004141"/>
    </source>
</evidence>
<evidence type="ECO:0000259" key="8">
    <source>
        <dbReference type="Pfam" id="PF01545"/>
    </source>
</evidence>
<dbReference type="NCBIfam" id="TIGR01297">
    <property type="entry name" value="CDF"/>
    <property type="match status" value="1"/>
</dbReference>
<keyword evidence="11" id="KW-1185">Reference proteome</keyword>
<feature type="domain" description="Cation efflux protein cytoplasmic" evidence="9">
    <location>
        <begin position="222"/>
        <end position="296"/>
    </location>
</feature>
<dbReference type="PANTHER" id="PTHR43840">
    <property type="entry name" value="MITOCHONDRIAL METAL TRANSPORTER 1-RELATED"/>
    <property type="match status" value="1"/>
</dbReference>
<dbReference type="Gene3D" id="1.20.1510.10">
    <property type="entry name" value="Cation efflux protein transmembrane domain"/>
    <property type="match status" value="1"/>
</dbReference>
<dbReference type="Proteomes" id="UP000030889">
    <property type="component" value="Unassembled WGS sequence"/>
</dbReference>
<evidence type="ECO:0000256" key="4">
    <source>
        <dbReference type="ARBA" id="ARBA00022692"/>
    </source>
</evidence>
<feature type="transmembrane region" description="Helical" evidence="7">
    <location>
        <begin position="12"/>
        <end position="34"/>
    </location>
</feature>
<keyword evidence="4 7" id="KW-0812">Transmembrane</keyword>
<dbReference type="Pfam" id="PF16916">
    <property type="entry name" value="ZT_dimer"/>
    <property type="match status" value="1"/>
</dbReference>
<dbReference type="SUPFAM" id="SSF161111">
    <property type="entry name" value="Cation efflux protein transmembrane domain-like"/>
    <property type="match status" value="1"/>
</dbReference>
<evidence type="ECO:0000259" key="9">
    <source>
        <dbReference type="Pfam" id="PF16916"/>
    </source>
</evidence>
<proteinExistence type="inferred from homology"/>
<evidence type="ECO:0008006" key="12">
    <source>
        <dbReference type="Google" id="ProtNLM"/>
    </source>
</evidence>
<feature type="domain" description="Cation efflux protein transmembrane" evidence="8">
    <location>
        <begin position="17"/>
        <end position="215"/>
    </location>
</feature>
<evidence type="ECO:0000313" key="11">
    <source>
        <dbReference type="Proteomes" id="UP000030889"/>
    </source>
</evidence>
<name>A0ABR4YL38_9BACT</name>
<comment type="subcellular location">
    <subcellularLocation>
        <location evidence="1">Membrane</location>
        <topology evidence="1">Multi-pass membrane protein</topology>
    </subcellularLocation>
</comment>